<evidence type="ECO:0000259" key="10">
    <source>
        <dbReference type="SMART" id="SM00864"/>
    </source>
</evidence>
<dbReference type="CDD" id="cd02188">
    <property type="entry name" value="gamma_tubulin"/>
    <property type="match status" value="1"/>
</dbReference>
<dbReference type="Gene3D" id="3.40.50.1440">
    <property type="entry name" value="Tubulin/FtsZ, GTPase domain"/>
    <property type="match status" value="1"/>
</dbReference>
<dbReference type="SUPFAM" id="SSF55307">
    <property type="entry name" value="Tubulin C-terminal domain-like"/>
    <property type="match status" value="1"/>
</dbReference>
<dbReference type="Gene3D" id="1.10.287.600">
    <property type="entry name" value="Helix hairpin bin"/>
    <property type="match status" value="1"/>
</dbReference>
<evidence type="ECO:0000256" key="4">
    <source>
        <dbReference type="ARBA" id="ARBA00022490"/>
    </source>
</evidence>
<keyword evidence="12" id="KW-1185">Reference proteome</keyword>
<keyword evidence="6 9" id="KW-0547">Nucleotide-binding</keyword>
<sequence>MRETITIQVGQCGNQIGNEFWERIYNEHGILLNGDLKDISQDLEDRKDAFFYQADDGKYIPRAILVDLEPRVVDSVLSSGRLFNQENIFISNEGGGAGNNWAHGYHTASTVKEEVMEIIHREAEGSDNLESFFLIHSIAGGTGSGFGSLLLEEIREEYPKKIIQGYSIFPNNLEVSDVVVQPYNSILTLQRLSQCCDSIIVMDNEALGRIALDSLRIKTPNFQHINSLISTVICASTSTIRFPSYMFCDQRSINSTIVPFDRLKFVVPSYTPFISDENLSIVRKTTCSEVLRKLLLPKTRLATYESSKTHSVISMLNILNGVINPLDVQKSLVRIQDKGMIQFAPWISPSYHVALSRKFTAPPSSNRISGLCLSNSSGIASLLSKICDQFDKLKNKNAFTEIYRKFTDDLNDFDVSRECVQNVIDEYLKSELSTYQPY</sequence>
<dbReference type="PRINTS" id="PR01161">
    <property type="entry name" value="TUBULIN"/>
</dbReference>
<comment type="subcellular location">
    <subcellularLocation>
        <location evidence="1">Cytoplasm</location>
        <location evidence="1">Cytoskeleton</location>
        <location evidence="1">Microtubule organizing center</location>
    </subcellularLocation>
</comment>
<name>A0ABQ7HYL1_9MICR</name>
<evidence type="ECO:0000256" key="6">
    <source>
        <dbReference type="ARBA" id="ARBA00022741"/>
    </source>
</evidence>
<proteinExistence type="inferred from homology"/>
<dbReference type="InterPro" id="IPR002454">
    <property type="entry name" value="Gamma_tubulin"/>
</dbReference>
<protein>
    <recommendedName>
        <fullName evidence="3 9">Tubulin gamma chain</fullName>
    </recommendedName>
</protein>
<evidence type="ECO:0000256" key="2">
    <source>
        <dbReference type="ARBA" id="ARBA00009636"/>
    </source>
</evidence>
<evidence type="ECO:0000313" key="12">
    <source>
        <dbReference type="Proteomes" id="UP001516464"/>
    </source>
</evidence>
<evidence type="ECO:0000256" key="7">
    <source>
        <dbReference type="ARBA" id="ARBA00023134"/>
    </source>
</evidence>
<dbReference type="EMBL" id="SBIQ01000105">
    <property type="protein sequence ID" value="KAF7683279.1"/>
    <property type="molecule type" value="Genomic_DNA"/>
</dbReference>
<dbReference type="InterPro" id="IPR000217">
    <property type="entry name" value="Tubulin"/>
</dbReference>
<dbReference type="PANTHER" id="PTHR11588">
    <property type="entry name" value="TUBULIN"/>
    <property type="match status" value="1"/>
</dbReference>
<dbReference type="SMART" id="SM00864">
    <property type="entry name" value="Tubulin"/>
    <property type="match status" value="1"/>
</dbReference>
<evidence type="ECO:0000256" key="5">
    <source>
        <dbReference type="ARBA" id="ARBA00022701"/>
    </source>
</evidence>
<gene>
    <name evidence="11" type="primary">TUB4</name>
    <name evidence="11" type="ORF">TCON_1508</name>
</gene>
<comment type="function">
    <text evidence="9">Tubulin is the major constituent of microtubules, protein filaments consisting of alpha- and beta-tubulin heterodimers. Gamma-tubulin is a key component of the gamma-tubulin ring complex (gTuRC) which mediates microtubule nucleation. The gTuRC regulates the minus-end nucleation of alpha-beta tubulin heterodimers that grow into microtubule protafilaments, a critical step in centrosome duplication and spindle formation.</text>
</comment>
<dbReference type="Pfam" id="PF03953">
    <property type="entry name" value="Tubulin_C"/>
    <property type="match status" value="1"/>
</dbReference>
<evidence type="ECO:0000256" key="3">
    <source>
        <dbReference type="ARBA" id="ARBA00018848"/>
    </source>
</evidence>
<comment type="similarity">
    <text evidence="2 9">Belongs to the tubulin family.</text>
</comment>
<dbReference type="InterPro" id="IPR017975">
    <property type="entry name" value="Tubulin_CS"/>
</dbReference>
<dbReference type="SUPFAM" id="SSF52490">
    <property type="entry name" value="Tubulin nucleotide-binding domain-like"/>
    <property type="match status" value="1"/>
</dbReference>
<dbReference type="PRINTS" id="PR01164">
    <property type="entry name" value="GAMMATUBULIN"/>
</dbReference>
<dbReference type="InterPro" id="IPR018316">
    <property type="entry name" value="Tubulin/FtsZ_2-layer-sand-dom"/>
</dbReference>
<feature type="domain" description="Tubulin/FtsZ GTPase" evidence="10">
    <location>
        <begin position="47"/>
        <end position="244"/>
    </location>
</feature>
<accession>A0ABQ7HYL1</accession>
<dbReference type="PROSITE" id="PS00227">
    <property type="entry name" value="TUBULIN"/>
    <property type="match status" value="1"/>
</dbReference>
<dbReference type="InterPro" id="IPR037103">
    <property type="entry name" value="Tubulin/FtsZ-like_C"/>
</dbReference>
<organism evidence="11 12">
    <name type="scientific">Astathelohania contejeani</name>
    <dbReference type="NCBI Taxonomy" id="164912"/>
    <lineage>
        <taxon>Eukaryota</taxon>
        <taxon>Fungi</taxon>
        <taxon>Fungi incertae sedis</taxon>
        <taxon>Microsporidia</taxon>
        <taxon>Astathelohaniidae</taxon>
        <taxon>Astathelohania</taxon>
    </lineage>
</organism>
<evidence type="ECO:0000256" key="9">
    <source>
        <dbReference type="RuleBase" id="RU000352"/>
    </source>
</evidence>
<comment type="caution">
    <text evidence="11">The sequence shown here is derived from an EMBL/GenBank/DDBJ whole genome shotgun (WGS) entry which is preliminary data.</text>
</comment>
<dbReference type="InterPro" id="IPR023123">
    <property type="entry name" value="Tubulin_C"/>
</dbReference>
<evidence type="ECO:0000256" key="8">
    <source>
        <dbReference type="ARBA" id="ARBA00023212"/>
    </source>
</evidence>
<keyword evidence="8" id="KW-0206">Cytoskeleton</keyword>
<dbReference type="Gene3D" id="3.30.1330.20">
    <property type="entry name" value="Tubulin/FtsZ, C-terminal domain"/>
    <property type="match status" value="1"/>
</dbReference>
<dbReference type="InterPro" id="IPR036525">
    <property type="entry name" value="Tubulin/FtsZ_GTPase_sf"/>
</dbReference>
<dbReference type="Pfam" id="PF00091">
    <property type="entry name" value="Tubulin"/>
    <property type="match status" value="1"/>
</dbReference>
<dbReference type="InterPro" id="IPR003008">
    <property type="entry name" value="Tubulin_FtsZ_GTPase"/>
</dbReference>
<reference evidence="11 12" key="1">
    <citation type="submission" date="2019-01" db="EMBL/GenBank/DDBJ databases">
        <title>Genomes sequencing and comparative genomics of infectious freshwater microsporidia, Cucumispora dikerogammari and Thelohania contejeani.</title>
        <authorList>
            <person name="Cormier A."/>
            <person name="Giraud I."/>
            <person name="Wattier R."/>
            <person name="Teixeira M."/>
            <person name="Grandjean F."/>
            <person name="Rigaud T."/>
            <person name="Cordaux R."/>
        </authorList>
    </citation>
    <scope>NUCLEOTIDE SEQUENCE [LARGE SCALE GENOMIC DNA]</scope>
    <source>
        <strain evidence="11">T1</strain>
        <tissue evidence="11">Spores</tissue>
    </source>
</reference>
<keyword evidence="4" id="KW-0963">Cytoplasm</keyword>
<dbReference type="InterPro" id="IPR008280">
    <property type="entry name" value="Tub_FtsZ_C"/>
</dbReference>
<dbReference type="Proteomes" id="UP001516464">
    <property type="component" value="Unassembled WGS sequence"/>
</dbReference>
<keyword evidence="7 9" id="KW-0342">GTP-binding</keyword>
<evidence type="ECO:0000313" key="11">
    <source>
        <dbReference type="EMBL" id="KAF7683279.1"/>
    </source>
</evidence>
<evidence type="ECO:0000256" key="1">
    <source>
        <dbReference type="ARBA" id="ARBA00004267"/>
    </source>
</evidence>
<keyword evidence="5 9" id="KW-0493">Microtubule</keyword>